<evidence type="ECO:0000313" key="3">
    <source>
        <dbReference type="EMBL" id="KZU95939.1"/>
    </source>
</evidence>
<dbReference type="PATRIC" id="fig|1590.201.peg.998"/>
<feature type="domain" description="SMODS and SLOG-associating 2TM effector" evidence="2">
    <location>
        <begin position="16"/>
        <end position="161"/>
    </location>
</feature>
<dbReference type="EMBL" id="LUXM01000024">
    <property type="protein sequence ID" value="KZU95939.1"/>
    <property type="molecule type" value="Genomic_DNA"/>
</dbReference>
<evidence type="ECO:0000313" key="4">
    <source>
        <dbReference type="Proteomes" id="UP000076882"/>
    </source>
</evidence>
<keyword evidence="1" id="KW-0472">Membrane</keyword>
<reference evidence="3 4" key="1">
    <citation type="submission" date="2016-03" db="EMBL/GenBank/DDBJ databases">
        <title>Comparative genomics of 54 Lactobacillus plantarum strains reveals genomic uncoupling from niche constraints.</title>
        <authorList>
            <person name="Martino M.E."/>
        </authorList>
    </citation>
    <scope>NUCLEOTIDE SEQUENCE [LARGE SCALE GENOMIC DNA]</scope>
    <source>
        <strain evidence="3 4">19.1</strain>
    </source>
</reference>
<sequence>MDKKGVQNSLLDAVVSVGWTHKINEKQSERYMWWFKVVSTLQLISAGVTSTGAITLFFTDKYWAKIITSIFGLISFICVGILKAWDFKELATKSKQYANSQFILRERLIDCLRDLLYNLEPIDKIISEWRIIEKERLEQSARAPQTANLSVKKASKQLKKKTG</sequence>
<comment type="caution">
    <text evidence="3">The sequence shown here is derived from an EMBL/GenBank/DDBJ whole genome shotgun (WGS) entry which is preliminary data.</text>
</comment>
<name>A0A162F171_LACPN</name>
<dbReference type="InterPro" id="IPR040811">
    <property type="entry name" value="SLATT_4"/>
</dbReference>
<feature type="transmembrane region" description="Helical" evidence="1">
    <location>
        <begin position="33"/>
        <end position="56"/>
    </location>
</feature>
<evidence type="ECO:0000256" key="1">
    <source>
        <dbReference type="SAM" id="Phobius"/>
    </source>
</evidence>
<dbReference type="Proteomes" id="UP000076882">
    <property type="component" value="Unassembled WGS sequence"/>
</dbReference>
<dbReference type="AlphaFoldDB" id="A0A162F171"/>
<organism evidence="3 4">
    <name type="scientific">Lactiplantibacillus plantarum</name>
    <name type="common">Lactobacillus plantarum</name>
    <dbReference type="NCBI Taxonomy" id="1590"/>
    <lineage>
        <taxon>Bacteria</taxon>
        <taxon>Bacillati</taxon>
        <taxon>Bacillota</taxon>
        <taxon>Bacilli</taxon>
        <taxon>Lactobacillales</taxon>
        <taxon>Lactobacillaceae</taxon>
        <taxon>Lactiplantibacillus</taxon>
    </lineage>
</organism>
<dbReference type="Pfam" id="PF18186">
    <property type="entry name" value="SLATT_4"/>
    <property type="match status" value="1"/>
</dbReference>
<gene>
    <name evidence="3" type="ORF">Lp19_1218</name>
</gene>
<keyword evidence="1" id="KW-0812">Transmembrane</keyword>
<keyword evidence="1" id="KW-1133">Transmembrane helix</keyword>
<accession>A0A162F171</accession>
<protein>
    <recommendedName>
        <fullName evidence="2">SMODS and SLOG-associating 2TM effector domain-containing protein</fullName>
    </recommendedName>
</protein>
<evidence type="ECO:0000259" key="2">
    <source>
        <dbReference type="Pfam" id="PF18186"/>
    </source>
</evidence>
<feature type="transmembrane region" description="Helical" evidence="1">
    <location>
        <begin position="62"/>
        <end position="85"/>
    </location>
</feature>
<proteinExistence type="predicted"/>
<dbReference type="NCBIfam" id="NF033632">
    <property type="entry name" value="SLATT_4"/>
    <property type="match status" value="1"/>
</dbReference>